<dbReference type="AlphaFoldDB" id="A0A1C0U9W9"/>
<comment type="caution">
    <text evidence="1">The sequence shown here is derived from an EMBL/GenBank/DDBJ whole genome shotgun (WGS) entry which is preliminary data.</text>
</comment>
<name>A0A1C0U9W9_9GAMM</name>
<keyword evidence="2" id="KW-1185">Reference proteome</keyword>
<evidence type="ECO:0000313" key="2">
    <source>
        <dbReference type="Proteomes" id="UP000093476"/>
    </source>
</evidence>
<dbReference type="EMBL" id="LOMY01000005">
    <property type="protein sequence ID" value="OCQ54718.1"/>
    <property type="molecule type" value="Genomic_DNA"/>
</dbReference>
<sequence length="87" mass="9848">MIEAACSHYHLLTQEAISREKNTLTAIPATAQTEKRIKQLEQGAGVLRCRQENCEKKEGCQPIAYQSNRTRSRRPETQAGKGIFNFL</sequence>
<proteinExistence type="predicted"/>
<gene>
    <name evidence="1" type="ORF">Ppb6_00082</name>
</gene>
<dbReference type="PATRIC" id="fig|286156.4.peg.109"/>
<organism evidence="1 2">
    <name type="scientific">Photorhabdus australis subsp. thailandensis</name>
    <dbReference type="NCBI Taxonomy" id="2805096"/>
    <lineage>
        <taxon>Bacteria</taxon>
        <taxon>Pseudomonadati</taxon>
        <taxon>Pseudomonadota</taxon>
        <taxon>Gammaproteobacteria</taxon>
        <taxon>Enterobacterales</taxon>
        <taxon>Morganellaceae</taxon>
        <taxon>Photorhabdus</taxon>
    </lineage>
</organism>
<accession>A0A1C0U9W9</accession>
<dbReference type="Proteomes" id="UP000093476">
    <property type="component" value="Unassembled WGS sequence"/>
</dbReference>
<evidence type="ECO:0000313" key="1">
    <source>
        <dbReference type="EMBL" id="OCQ54718.1"/>
    </source>
</evidence>
<dbReference type="RefSeq" id="WP_065821656.1">
    <property type="nucleotide sequence ID" value="NZ_CAWMQZ010000005.1"/>
</dbReference>
<dbReference type="STRING" id="286156.Ppb6_00082"/>
<reference evidence="1 2" key="1">
    <citation type="submission" date="2015-12" db="EMBL/GenBank/DDBJ databases">
        <title>Genome comparisons provide insights into the role of secondary metabolites in the pathogenic phase of the Photorhabdus life cycle.</title>
        <authorList>
            <person name="Tobias N.J."/>
            <person name="Mishra B."/>
            <person name="Gupta D.K."/>
            <person name="Thines M."/>
            <person name="Stinear T.P."/>
            <person name="Bode H.B."/>
        </authorList>
    </citation>
    <scope>NUCLEOTIDE SEQUENCE [LARGE SCALE GENOMIC DNA]</scope>
    <source>
        <strain evidence="1 2">PB68.1</strain>
    </source>
</reference>
<protein>
    <submittedName>
        <fullName evidence="1">Uncharacterized protein</fullName>
    </submittedName>
</protein>